<accession>A0A6J7EU99</accession>
<dbReference type="PROSITE" id="PS50093">
    <property type="entry name" value="PKD"/>
    <property type="match status" value="1"/>
</dbReference>
<dbReference type="InterPro" id="IPR049804">
    <property type="entry name" value="Choice_anch_L"/>
</dbReference>
<dbReference type="Pfam" id="PF01833">
    <property type="entry name" value="TIG"/>
    <property type="match status" value="3"/>
</dbReference>
<feature type="region of interest" description="Disordered" evidence="1">
    <location>
        <begin position="292"/>
        <end position="319"/>
    </location>
</feature>
<evidence type="ECO:0000259" key="2">
    <source>
        <dbReference type="PROSITE" id="PS50093"/>
    </source>
</evidence>
<name>A0A6J7EU99_9ZZZZ</name>
<organism evidence="3">
    <name type="scientific">freshwater metagenome</name>
    <dbReference type="NCBI Taxonomy" id="449393"/>
    <lineage>
        <taxon>unclassified sequences</taxon>
        <taxon>metagenomes</taxon>
        <taxon>ecological metagenomes</taxon>
    </lineage>
</organism>
<dbReference type="SUPFAM" id="SSF81296">
    <property type="entry name" value="E set domains"/>
    <property type="match status" value="3"/>
</dbReference>
<dbReference type="CDD" id="cd00102">
    <property type="entry name" value="IPT"/>
    <property type="match status" value="3"/>
</dbReference>
<dbReference type="InterPro" id="IPR000601">
    <property type="entry name" value="PKD_dom"/>
</dbReference>
<feature type="domain" description="PKD" evidence="2">
    <location>
        <begin position="609"/>
        <end position="699"/>
    </location>
</feature>
<dbReference type="InterPro" id="IPR014756">
    <property type="entry name" value="Ig_E-set"/>
</dbReference>
<dbReference type="SUPFAM" id="SSF49299">
    <property type="entry name" value="PKD domain"/>
    <property type="match status" value="2"/>
</dbReference>
<dbReference type="CDD" id="cd00146">
    <property type="entry name" value="PKD"/>
    <property type="match status" value="1"/>
</dbReference>
<dbReference type="EMBL" id="CAFBLP010000064">
    <property type="protein sequence ID" value="CAB4885891.1"/>
    <property type="molecule type" value="Genomic_DNA"/>
</dbReference>
<dbReference type="Gene3D" id="2.60.40.10">
    <property type="entry name" value="Immunoglobulins"/>
    <property type="match status" value="6"/>
</dbReference>
<dbReference type="AlphaFoldDB" id="A0A6J7EU99"/>
<dbReference type="InterPro" id="IPR035986">
    <property type="entry name" value="PKD_dom_sf"/>
</dbReference>
<protein>
    <submittedName>
        <fullName evidence="3">Unannotated protein</fullName>
    </submittedName>
</protein>
<reference evidence="3" key="1">
    <citation type="submission" date="2020-05" db="EMBL/GenBank/DDBJ databases">
        <authorList>
            <person name="Chiriac C."/>
            <person name="Salcher M."/>
            <person name="Ghai R."/>
            <person name="Kavagutti S V."/>
        </authorList>
    </citation>
    <scope>NUCLEOTIDE SEQUENCE</scope>
</reference>
<feature type="compositionally biased region" description="Low complexity" evidence="1">
    <location>
        <begin position="518"/>
        <end position="533"/>
    </location>
</feature>
<proteinExistence type="predicted"/>
<feature type="compositionally biased region" description="Polar residues" evidence="1">
    <location>
        <begin position="308"/>
        <end position="319"/>
    </location>
</feature>
<dbReference type="NCBIfam" id="NF038133">
    <property type="entry name" value="choice_anch_L"/>
    <property type="match status" value="1"/>
</dbReference>
<dbReference type="SMART" id="SM00429">
    <property type="entry name" value="IPT"/>
    <property type="match status" value="3"/>
</dbReference>
<evidence type="ECO:0000256" key="1">
    <source>
        <dbReference type="SAM" id="MobiDB-lite"/>
    </source>
</evidence>
<dbReference type="InterPro" id="IPR013783">
    <property type="entry name" value="Ig-like_fold"/>
</dbReference>
<dbReference type="InterPro" id="IPR002909">
    <property type="entry name" value="IPT_dom"/>
</dbReference>
<sequence length="938" mass="92340">MIAATALGMVVLPPATAPAAAAAAALVGNGITTTDLSAVGISPTALAAALVGGGVTVSNVTYSGALAQAGAIHVVDPAVVSFNDGIILSSGNIADVVGPNKSDGITGDMAGPADADLNALIQNTQTVNPVTFDAASLEFDFVPSASQVYFTYTFGSDEYLEWVNLFNDVFAFYVNGTNCATISGGAAVSIDTINSVVNPNLFRDNSFSSPPANPINIESDGLSVELICSAPVNAGQTNHMKLAIADTSDQILDSVVMIKAGSLSTTKPESCNDGVDNDDDTLVDMNDPSCTSTVTPPPTGSGGIGASNSAPPFTGNEGTPIQLDAAALGWTASPDTVSTSWTVHGINGTTGTCDITPSVPTAMNPDGSIAVATAICPNEGEYVARVDGWDSEGGSSYDTDVDFFVHNAPPSVTIDTPAAGAQLDIATPVDLSATITDPGINDVVSCEISWGDGVSESGAMSGGTCTGSHTYSGTGSQVVSVTGTDDAGDSAAGAILADVIPAVVPNTPPTAGAGGPYTGTEGTPVALAGSASDADSDPLTTEWTIVPISGDKAGTACVVADPAALSTTVTCNDNANFTATLSVDDGQALVSDDGALTIDNVVPTNVVTAPAPNATVLANSSMAMSATVGDVGSNDSLTCSVTWGDGGSNTGTVASGECTSSHTYIQSGPFTVSVTATDDDGGATMATRAINVVFPLPTIVSLNPLLGGVGTSVTINGSGFIGATAVKFNGKAATAFTVLSATSISATVPTGATTGTVSVTTPGGTATSSMRFTVVPAPTITRFSPTSGPVGTSVTITGTNFTGATEVRFNGTAATVFTVTSATRITAIVPAGASKGALSVTTAGGIAISTGQFTVTIPVPVISSFTPLSGAAGALVTIAGSGFSGASAVKFNGVAAAAFTVVSSTKITVVVPSGATSGKITVTTPGGTATSKKRFTVR</sequence>
<gene>
    <name evidence="3" type="ORF">UFOPK3376_02207</name>
</gene>
<evidence type="ECO:0000313" key="3">
    <source>
        <dbReference type="EMBL" id="CAB4885891.1"/>
    </source>
</evidence>
<dbReference type="Pfam" id="PF18911">
    <property type="entry name" value="PKD_4"/>
    <property type="match status" value="1"/>
</dbReference>
<feature type="region of interest" description="Disordered" evidence="1">
    <location>
        <begin position="510"/>
        <end position="537"/>
    </location>
</feature>